<dbReference type="PANTHER" id="PTHR11923">
    <property type="entry name" value="SCAVENGER RECEPTOR CLASS B TYPE-1 SR-B1"/>
    <property type="match status" value="1"/>
</dbReference>
<keyword evidence="15" id="KW-1185">Reference proteome</keyword>
<evidence type="ECO:0000256" key="11">
    <source>
        <dbReference type="ARBA" id="ARBA00040821"/>
    </source>
</evidence>
<dbReference type="InterPro" id="IPR002159">
    <property type="entry name" value="CD36_fam"/>
</dbReference>
<dbReference type="PANTHER" id="PTHR11923:SF110">
    <property type="entry name" value="SCAVENGER RECEPTOR CLASS B MEMBER 1"/>
    <property type="match status" value="1"/>
</dbReference>
<keyword evidence="6 13" id="KW-1133">Transmembrane helix</keyword>
<comment type="similarity">
    <text evidence="3">Belongs to the CD36 family.</text>
</comment>
<evidence type="ECO:0000256" key="8">
    <source>
        <dbReference type="ARBA" id="ARBA00023157"/>
    </source>
</evidence>
<accession>A0A9P0KSI5</accession>
<evidence type="ECO:0000313" key="15">
    <source>
        <dbReference type="Proteomes" id="UP001152888"/>
    </source>
</evidence>
<keyword evidence="5 13" id="KW-0812">Transmembrane</keyword>
<proteinExistence type="inferred from homology"/>
<dbReference type="Proteomes" id="UP001152888">
    <property type="component" value="Unassembled WGS sequence"/>
</dbReference>
<evidence type="ECO:0000256" key="13">
    <source>
        <dbReference type="SAM" id="Phobius"/>
    </source>
</evidence>
<dbReference type="OrthoDB" id="18585at2759"/>
<dbReference type="GO" id="GO:0005737">
    <property type="term" value="C:cytoplasm"/>
    <property type="evidence" value="ECO:0007669"/>
    <property type="project" value="TreeGrafter"/>
</dbReference>
<reference evidence="14" key="1">
    <citation type="submission" date="2022-03" db="EMBL/GenBank/DDBJ databases">
        <authorList>
            <person name="Sayadi A."/>
        </authorList>
    </citation>
    <scope>NUCLEOTIDE SEQUENCE</scope>
</reference>
<keyword evidence="4" id="KW-1003">Cell membrane</keyword>
<protein>
    <recommendedName>
        <fullName evidence="11">Scavenger receptor class B member 1</fullName>
    </recommendedName>
    <alternativeName>
        <fullName evidence="12">SR-BI</fullName>
    </alternativeName>
</protein>
<keyword evidence="10" id="KW-0325">Glycoprotein</keyword>
<evidence type="ECO:0000256" key="6">
    <source>
        <dbReference type="ARBA" id="ARBA00022989"/>
    </source>
</evidence>
<gene>
    <name evidence="14" type="ORF">ACAOBT_LOCUS14577</name>
</gene>
<evidence type="ECO:0000256" key="1">
    <source>
        <dbReference type="ARBA" id="ARBA00004189"/>
    </source>
</evidence>
<feature type="transmembrane region" description="Helical" evidence="13">
    <location>
        <begin position="431"/>
        <end position="452"/>
    </location>
</feature>
<sequence>MWFTDVFDNYALSQLVISNKSDGYSMWKKPTPKPLYKIHIFNYTNVEDFMVGLDKKLNVEELGPYVYEESSEKVDIEFHEDKVSYRVKRNYEFRPDLSKGKQSDQVTVPNMAVFTGAAMVQNQNYFARLGFAGLLAGMDVKPFLTVSAHSFIMGYDDKLFEMSKGFQRINNIDAPEKMGLLSSNVGVNKDELTVNTGKTDINRVGMVEEVNGETELDYFSTNECNRISATEGVNYPPNLIQAKKPVRYLFLPACRAMPMEFDEEVSILDGKVSAYKYKQPQSVFQTADEYPENQCYCSEAGACPPKGLINATACNLGAPLFISKPHFKGGDRKLAESIRGLQPNRSDLPESIVYVHPQFGYLMSGQTVIQVNIMVKKSYGIAQLGRFEADQVLPIAWFNVNLEEDRLPEDFLDIIYQTTFTFKGVKLAFQYGSLLNAIMAFIFTTVIIIKWLRVRQRRLERQQRSTDRVRTGQNVGVAIV</sequence>
<evidence type="ECO:0000256" key="7">
    <source>
        <dbReference type="ARBA" id="ARBA00023136"/>
    </source>
</evidence>
<evidence type="ECO:0000256" key="3">
    <source>
        <dbReference type="ARBA" id="ARBA00010532"/>
    </source>
</evidence>
<comment type="subcellular location">
    <subcellularLocation>
        <location evidence="2">Cell membrane</location>
        <topology evidence="2">Multi-pass membrane protein</topology>
    </subcellularLocation>
    <subcellularLocation>
        <location evidence="1">Membrane</location>
        <location evidence="1">Caveola</location>
        <topology evidence="1">Multi-pass membrane protein</topology>
    </subcellularLocation>
</comment>
<dbReference type="AlphaFoldDB" id="A0A9P0KSI5"/>
<keyword evidence="9" id="KW-0675">Receptor</keyword>
<dbReference type="Pfam" id="PF01130">
    <property type="entry name" value="CD36"/>
    <property type="match status" value="1"/>
</dbReference>
<keyword evidence="8" id="KW-1015">Disulfide bond</keyword>
<name>A0A9P0KSI5_ACAOB</name>
<evidence type="ECO:0000256" key="5">
    <source>
        <dbReference type="ARBA" id="ARBA00022692"/>
    </source>
</evidence>
<organism evidence="14 15">
    <name type="scientific">Acanthoscelides obtectus</name>
    <name type="common">Bean weevil</name>
    <name type="synonym">Bruchus obtectus</name>
    <dbReference type="NCBI Taxonomy" id="200917"/>
    <lineage>
        <taxon>Eukaryota</taxon>
        <taxon>Metazoa</taxon>
        <taxon>Ecdysozoa</taxon>
        <taxon>Arthropoda</taxon>
        <taxon>Hexapoda</taxon>
        <taxon>Insecta</taxon>
        <taxon>Pterygota</taxon>
        <taxon>Neoptera</taxon>
        <taxon>Endopterygota</taxon>
        <taxon>Coleoptera</taxon>
        <taxon>Polyphaga</taxon>
        <taxon>Cucujiformia</taxon>
        <taxon>Chrysomeloidea</taxon>
        <taxon>Chrysomelidae</taxon>
        <taxon>Bruchinae</taxon>
        <taxon>Bruchini</taxon>
        <taxon>Acanthoscelides</taxon>
    </lineage>
</organism>
<dbReference type="EMBL" id="CAKOFQ010006911">
    <property type="protein sequence ID" value="CAH1981606.1"/>
    <property type="molecule type" value="Genomic_DNA"/>
</dbReference>
<evidence type="ECO:0000256" key="2">
    <source>
        <dbReference type="ARBA" id="ARBA00004651"/>
    </source>
</evidence>
<comment type="caution">
    <text evidence="14">The sequence shown here is derived from an EMBL/GenBank/DDBJ whole genome shotgun (WGS) entry which is preliminary data.</text>
</comment>
<evidence type="ECO:0000256" key="12">
    <source>
        <dbReference type="ARBA" id="ARBA00042244"/>
    </source>
</evidence>
<dbReference type="PRINTS" id="PR01609">
    <property type="entry name" value="CD36FAMILY"/>
</dbReference>
<evidence type="ECO:0000256" key="4">
    <source>
        <dbReference type="ARBA" id="ARBA00022475"/>
    </source>
</evidence>
<dbReference type="GO" id="GO:0005044">
    <property type="term" value="F:scavenger receptor activity"/>
    <property type="evidence" value="ECO:0007669"/>
    <property type="project" value="TreeGrafter"/>
</dbReference>
<keyword evidence="7 13" id="KW-0472">Membrane</keyword>
<evidence type="ECO:0000313" key="14">
    <source>
        <dbReference type="EMBL" id="CAH1981606.1"/>
    </source>
</evidence>
<dbReference type="GO" id="GO:0005901">
    <property type="term" value="C:caveola"/>
    <property type="evidence" value="ECO:0007669"/>
    <property type="project" value="UniProtKB-SubCell"/>
</dbReference>
<evidence type="ECO:0000256" key="10">
    <source>
        <dbReference type="ARBA" id="ARBA00023180"/>
    </source>
</evidence>
<evidence type="ECO:0000256" key="9">
    <source>
        <dbReference type="ARBA" id="ARBA00023170"/>
    </source>
</evidence>